<name>A0AAJ0HMX7_9PEZI</name>
<protein>
    <submittedName>
        <fullName evidence="1">Uncharacterized protein</fullName>
    </submittedName>
</protein>
<proteinExistence type="predicted"/>
<reference evidence="1" key="2">
    <citation type="submission" date="2023-06" db="EMBL/GenBank/DDBJ databases">
        <authorList>
            <consortium name="Lawrence Berkeley National Laboratory"/>
            <person name="Haridas S."/>
            <person name="Hensen N."/>
            <person name="Bonometti L."/>
            <person name="Westerberg I."/>
            <person name="Brannstrom I.O."/>
            <person name="Guillou S."/>
            <person name="Cros-Aarteil S."/>
            <person name="Calhoun S."/>
            <person name="Kuo A."/>
            <person name="Mondo S."/>
            <person name="Pangilinan J."/>
            <person name="Riley R."/>
            <person name="Labutti K."/>
            <person name="Andreopoulos B."/>
            <person name="Lipzen A."/>
            <person name="Chen C."/>
            <person name="Yanf M."/>
            <person name="Daum C."/>
            <person name="Ng V."/>
            <person name="Clum A."/>
            <person name="Steindorff A."/>
            <person name="Ohm R."/>
            <person name="Martin F."/>
            <person name="Silar P."/>
            <person name="Natvig D."/>
            <person name="Lalanne C."/>
            <person name="Gautier V."/>
            <person name="Ament-Velasquez S.L."/>
            <person name="Kruys A."/>
            <person name="Hutchinson M.I."/>
            <person name="Powell A.J."/>
            <person name="Barry K."/>
            <person name="Miller A.N."/>
            <person name="Grigoriev I.V."/>
            <person name="Debuchy R."/>
            <person name="Gladieux P."/>
            <person name="Thoren M.H."/>
            <person name="Johannesson H."/>
        </authorList>
    </citation>
    <scope>NUCLEOTIDE SEQUENCE</scope>
    <source>
        <strain evidence="1">CBS 955.72</strain>
    </source>
</reference>
<keyword evidence="2" id="KW-1185">Reference proteome</keyword>
<gene>
    <name evidence="1" type="ORF">B0T25DRAFT_540347</name>
</gene>
<dbReference type="EMBL" id="JAUIQD010000003">
    <property type="protein sequence ID" value="KAK3357842.1"/>
    <property type="molecule type" value="Genomic_DNA"/>
</dbReference>
<organism evidence="1 2">
    <name type="scientific">Lasiosphaeria hispida</name>
    <dbReference type="NCBI Taxonomy" id="260671"/>
    <lineage>
        <taxon>Eukaryota</taxon>
        <taxon>Fungi</taxon>
        <taxon>Dikarya</taxon>
        <taxon>Ascomycota</taxon>
        <taxon>Pezizomycotina</taxon>
        <taxon>Sordariomycetes</taxon>
        <taxon>Sordariomycetidae</taxon>
        <taxon>Sordariales</taxon>
        <taxon>Lasiosphaeriaceae</taxon>
        <taxon>Lasiosphaeria</taxon>
    </lineage>
</organism>
<evidence type="ECO:0000313" key="1">
    <source>
        <dbReference type="EMBL" id="KAK3357842.1"/>
    </source>
</evidence>
<evidence type="ECO:0000313" key="2">
    <source>
        <dbReference type="Proteomes" id="UP001275084"/>
    </source>
</evidence>
<dbReference type="Proteomes" id="UP001275084">
    <property type="component" value="Unassembled WGS sequence"/>
</dbReference>
<sequence>MVSAWELILQHSANIAHNPESRSYTDKSWARPYPPMQNFTVHTTMDQEGLVHAAFDPAFLPLGADEEKRSAQPAYPPNERFWRLETEADVEHWWHTEISDIVLAAWARYPAIAQTCHTKPLCEVNIAENVDCTYAVYIGNQRAPVAIGEMKRNLINSREWQTSHLSEPQQRLARELRGYADKYQCPQVFCWDGRILLILQFRARNSENIRAADCPIDCWVVPAAGSACTLRYALYRLMVQGLRRCQSALANRPLTVGSLTEHRREFFTGRPIWRVDGQSYANHPEGYVRLVHAATGRLYWGHELIEDTVWETDAFWEE</sequence>
<dbReference type="AlphaFoldDB" id="A0AAJ0HMX7"/>
<comment type="caution">
    <text evidence="1">The sequence shown here is derived from an EMBL/GenBank/DDBJ whole genome shotgun (WGS) entry which is preliminary data.</text>
</comment>
<accession>A0AAJ0HMX7</accession>
<reference evidence="1" key="1">
    <citation type="journal article" date="2023" name="Mol. Phylogenet. Evol.">
        <title>Genome-scale phylogeny and comparative genomics of the fungal order Sordariales.</title>
        <authorList>
            <person name="Hensen N."/>
            <person name="Bonometti L."/>
            <person name="Westerberg I."/>
            <person name="Brannstrom I.O."/>
            <person name="Guillou S."/>
            <person name="Cros-Aarteil S."/>
            <person name="Calhoun S."/>
            <person name="Haridas S."/>
            <person name="Kuo A."/>
            <person name="Mondo S."/>
            <person name="Pangilinan J."/>
            <person name="Riley R."/>
            <person name="LaButti K."/>
            <person name="Andreopoulos B."/>
            <person name="Lipzen A."/>
            <person name="Chen C."/>
            <person name="Yan M."/>
            <person name="Daum C."/>
            <person name="Ng V."/>
            <person name="Clum A."/>
            <person name="Steindorff A."/>
            <person name="Ohm R.A."/>
            <person name="Martin F."/>
            <person name="Silar P."/>
            <person name="Natvig D.O."/>
            <person name="Lalanne C."/>
            <person name="Gautier V."/>
            <person name="Ament-Velasquez S.L."/>
            <person name="Kruys A."/>
            <person name="Hutchinson M.I."/>
            <person name="Powell A.J."/>
            <person name="Barry K."/>
            <person name="Miller A.N."/>
            <person name="Grigoriev I.V."/>
            <person name="Debuchy R."/>
            <person name="Gladieux P."/>
            <person name="Hiltunen Thoren M."/>
            <person name="Johannesson H."/>
        </authorList>
    </citation>
    <scope>NUCLEOTIDE SEQUENCE</scope>
    <source>
        <strain evidence="1">CBS 955.72</strain>
    </source>
</reference>